<dbReference type="Pfam" id="PF08241">
    <property type="entry name" value="Methyltransf_11"/>
    <property type="match status" value="1"/>
</dbReference>
<dbReference type="InterPro" id="IPR001173">
    <property type="entry name" value="Glyco_trans_2-like"/>
</dbReference>
<dbReference type="SUPFAM" id="SSF53448">
    <property type="entry name" value="Nucleotide-diphospho-sugar transferases"/>
    <property type="match status" value="1"/>
</dbReference>
<feature type="domain" description="Glycosyltransferase 2-like" evidence="1">
    <location>
        <begin position="5"/>
        <end position="116"/>
    </location>
</feature>
<evidence type="ECO:0000259" key="1">
    <source>
        <dbReference type="Pfam" id="PF00535"/>
    </source>
</evidence>
<dbReference type="InterPro" id="IPR029044">
    <property type="entry name" value="Nucleotide-diphossugar_trans"/>
</dbReference>
<reference evidence="3 4" key="1">
    <citation type="submission" date="2019-12" db="EMBL/GenBank/DDBJ databases">
        <authorList>
            <person name="Kim Y.S."/>
        </authorList>
    </citation>
    <scope>NUCLEOTIDE SEQUENCE [LARGE SCALE GENOMIC DNA]</scope>
    <source>
        <strain evidence="3 4">MMS17-SY077</strain>
    </source>
</reference>
<accession>A0A6I4NRM0</accession>
<keyword evidence="4" id="KW-1185">Reference proteome</keyword>
<dbReference type="AlphaFoldDB" id="A0A6I4NRM0"/>
<dbReference type="Proteomes" id="UP000438182">
    <property type="component" value="Unassembled WGS sequence"/>
</dbReference>
<dbReference type="EMBL" id="WSTA01000002">
    <property type="protein sequence ID" value="MWB97118.1"/>
    <property type="molecule type" value="Genomic_DNA"/>
</dbReference>
<dbReference type="InterPro" id="IPR013216">
    <property type="entry name" value="Methyltransf_11"/>
</dbReference>
<dbReference type="PANTHER" id="PTHR22916">
    <property type="entry name" value="GLYCOSYLTRANSFERASE"/>
    <property type="match status" value="1"/>
</dbReference>
<evidence type="ECO:0000313" key="4">
    <source>
        <dbReference type="Proteomes" id="UP000438182"/>
    </source>
</evidence>
<protein>
    <submittedName>
        <fullName evidence="3">Glycosyltransferase</fullName>
    </submittedName>
</protein>
<comment type="caution">
    <text evidence="3">The sequence shown here is derived from an EMBL/GenBank/DDBJ whole genome shotgun (WGS) entry which is preliminary data.</text>
</comment>
<evidence type="ECO:0000259" key="2">
    <source>
        <dbReference type="Pfam" id="PF08241"/>
    </source>
</evidence>
<dbReference type="Gene3D" id="3.40.50.150">
    <property type="entry name" value="Vaccinia Virus protein VP39"/>
    <property type="match status" value="1"/>
</dbReference>
<proteinExistence type="predicted"/>
<name>A0A6I4NRM0_9MICO</name>
<dbReference type="InterPro" id="IPR029063">
    <property type="entry name" value="SAM-dependent_MTases_sf"/>
</dbReference>
<organism evidence="3 4">
    <name type="scientific">Agromyces seonyuensis</name>
    <dbReference type="NCBI Taxonomy" id="2662446"/>
    <lineage>
        <taxon>Bacteria</taxon>
        <taxon>Bacillati</taxon>
        <taxon>Actinomycetota</taxon>
        <taxon>Actinomycetes</taxon>
        <taxon>Micrococcales</taxon>
        <taxon>Microbacteriaceae</taxon>
        <taxon>Agromyces</taxon>
    </lineage>
</organism>
<dbReference type="RefSeq" id="WP_160422395.1">
    <property type="nucleotide sequence ID" value="NZ_WSTA01000002.1"/>
</dbReference>
<feature type="domain" description="Methyltransferase type 11" evidence="2">
    <location>
        <begin position="281"/>
        <end position="333"/>
    </location>
</feature>
<evidence type="ECO:0000313" key="3">
    <source>
        <dbReference type="EMBL" id="MWB97118.1"/>
    </source>
</evidence>
<dbReference type="SUPFAM" id="SSF53335">
    <property type="entry name" value="S-adenosyl-L-methionine-dependent methyltransferases"/>
    <property type="match status" value="1"/>
</dbReference>
<keyword evidence="3" id="KW-0808">Transferase</keyword>
<dbReference type="Gene3D" id="3.90.550.10">
    <property type="entry name" value="Spore Coat Polysaccharide Biosynthesis Protein SpsA, Chain A"/>
    <property type="match status" value="1"/>
</dbReference>
<dbReference type="GO" id="GO:0008757">
    <property type="term" value="F:S-adenosylmethionine-dependent methyltransferase activity"/>
    <property type="evidence" value="ECO:0007669"/>
    <property type="project" value="InterPro"/>
</dbReference>
<gene>
    <name evidence="3" type="ORF">GB864_00880</name>
</gene>
<sequence length="424" mass="47423">MPRASVVTPSHDPRFLDAAAASLRTQTLEEWEWIVLLNGPAEWAPAEPDERIRVIRHDRPVSGVGEAKRFANGYARGDVLVEFDHDDVLLPGALERVVETFEAHPEASLVYSHAASIDSAGDPLDVAYNQEMGWQYAETDVDGVHYRYPVSFPPTPHNVSYIWFAPNHVRAFRRDAYVAVGGHDASLAVLDDHELMSRLYQAGPFVAIDECLYLQRIHDGNTHRIAGVNAEIQQRTVDLYDRHFEANALAWARREGLACLDLGAAHAKPQGYLGVDQHDGPGVDVVARLPERLDLPDSSVGVIRAVDFFEHVADKIGLINELHRLLVPGGVLITRTPSTDGRGAFQDPTHVAFYNENSFWYYSDENYTRYVPEIEARFQVSRLHTHFPTEWHRQTDIPYVVAHLLALKPGAPPNGGPVRFAGLR</sequence>
<dbReference type="Pfam" id="PF00535">
    <property type="entry name" value="Glycos_transf_2"/>
    <property type="match status" value="1"/>
</dbReference>